<dbReference type="Proteomes" id="UP001242368">
    <property type="component" value="Unassembled WGS sequence"/>
</dbReference>
<reference evidence="2" key="3">
    <citation type="submission" date="2023-06" db="EMBL/GenBank/DDBJ databases">
        <authorList>
            <person name="Lucena T."/>
            <person name="Sun Q."/>
        </authorList>
    </citation>
    <scope>NUCLEOTIDE SEQUENCE</scope>
    <source>
        <strain evidence="2">CECT 7184</strain>
    </source>
</reference>
<accession>A0ABT8CZF9</accession>
<organism evidence="2 3">
    <name type="scientific">Paenimyroides ceti</name>
    <dbReference type="NCBI Taxonomy" id="395087"/>
    <lineage>
        <taxon>Bacteria</taxon>
        <taxon>Pseudomonadati</taxon>
        <taxon>Bacteroidota</taxon>
        <taxon>Flavobacteriia</taxon>
        <taxon>Flavobacteriales</taxon>
        <taxon>Flavobacteriaceae</taxon>
        <taxon>Paenimyroides</taxon>
    </lineage>
</organism>
<keyword evidence="3" id="KW-1185">Reference proteome</keyword>
<dbReference type="EMBL" id="JAUFQU010000001">
    <property type="protein sequence ID" value="MDN3707903.1"/>
    <property type="molecule type" value="Genomic_DNA"/>
</dbReference>
<sequence>MNTMPNYNRIYEDLIKDMFPDKSNELLLLVTKKIENSLDVIELNEQLFKKNNREKMEYNQRLKAYDVESIKAILKYQEDNFLTNSELASLFRLSRNTVTKWKKMTFHTS</sequence>
<reference evidence="2" key="1">
    <citation type="journal article" date="2014" name="Int. J. Syst. Evol. Microbiol.">
        <title>Complete genome of a new Firmicutes species belonging to the dominant human colonic microbiota ('Ruminococcus bicirculans') reveals two chromosomes and a selective capacity to utilize plant glucans.</title>
        <authorList>
            <consortium name="NISC Comparative Sequencing Program"/>
            <person name="Wegmann U."/>
            <person name="Louis P."/>
            <person name="Goesmann A."/>
            <person name="Henrissat B."/>
            <person name="Duncan S.H."/>
            <person name="Flint H.J."/>
        </authorList>
    </citation>
    <scope>NUCLEOTIDE SEQUENCE</scope>
    <source>
        <strain evidence="2">CECT 7184</strain>
    </source>
</reference>
<dbReference type="RefSeq" id="WP_290363852.1">
    <property type="nucleotide sequence ID" value="NZ_JAUFQU010000001.1"/>
</dbReference>
<protein>
    <submittedName>
        <fullName evidence="2">Helix-turn-helix domain-containing protein</fullName>
    </submittedName>
</protein>
<gene>
    <name evidence="1" type="ORF">QW060_12370</name>
    <name evidence="2" type="ORF">QW060_18970</name>
</gene>
<reference evidence="3" key="2">
    <citation type="journal article" date="2019" name="Int. J. Syst. Evol. Microbiol.">
        <title>The Global Catalogue of Microorganisms (GCM) 10K type strain sequencing project: providing services to taxonomists for standard genome sequencing and annotation.</title>
        <authorList>
            <consortium name="The Broad Institute Genomics Platform"/>
            <consortium name="The Broad Institute Genome Sequencing Center for Infectious Disease"/>
            <person name="Wu L."/>
            <person name="Ma J."/>
        </authorList>
    </citation>
    <scope>NUCLEOTIDE SEQUENCE [LARGE SCALE GENOMIC DNA]</scope>
    <source>
        <strain evidence="3">CECT 7184</strain>
    </source>
</reference>
<evidence type="ECO:0000313" key="1">
    <source>
        <dbReference type="EMBL" id="MDN3707903.1"/>
    </source>
</evidence>
<comment type="caution">
    <text evidence="2">The sequence shown here is derived from an EMBL/GenBank/DDBJ whole genome shotgun (WGS) entry which is preliminary data.</text>
</comment>
<evidence type="ECO:0000313" key="3">
    <source>
        <dbReference type="Proteomes" id="UP001242368"/>
    </source>
</evidence>
<name>A0ABT8CZF9_9FLAO</name>
<dbReference type="EMBL" id="JAUFQU010000019">
    <property type="protein sequence ID" value="MDN3709131.1"/>
    <property type="molecule type" value="Genomic_DNA"/>
</dbReference>
<evidence type="ECO:0000313" key="2">
    <source>
        <dbReference type="EMBL" id="MDN3709131.1"/>
    </source>
</evidence>
<proteinExistence type="predicted"/>